<dbReference type="InterPro" id="IPR010512">
    <property type="entry name" value="DUF1091"/>
</dbReference>
<dbReference type="SMART" id="SM00697">
    <property type="entry name" value="DM8"/>
    <property type="match status" value="1"/>
</dbReference>
<protein>
    <submittedName>
        <fullName evidence="3">Uncharacterized protein LOC115634799</fullName>
    </submittedName>
</protein>
<reference evidence="3" key="1">
    <citation type="submission" date="2025-08" db="UniProtKB">
        <authorList>
            <consortium name="RefSeq"/>
        </authorList>
    </citation>
    <scope>IDENTIFICATION</scope>
    <source>
        <strain evidence="3">11010-0011.00</strain>
        <tissue evidence="3">Whole body</tissue>
    </source>
</reference>
<name>A0A6J2UMV6_DROLE</name>
<gene>
    <name evidence="3" type="primary">LOC115634799</name>
</gene>
<dbReference type="GeneID" id="115634799"/>
<evidence type="ECO:0000313" key="2">
    <source>
        <dbReference type="Proteomes" id="UP000504634"/>
    </source>
</evidence>
<feature type="chain" id="PRO_5026686846" evidence="1">
    <location>
        <begin position="24"/>
        <end position="178"/>
    </location>
</feature>
<organism evidence="2 3">
    <name type="scientific">Drosophila lebanonensis</name>
    <name type="common">Fruit fly</name>
    <name type="synonym">Scaptodrosophila lebanonensis</name>
    <dbReference type="NCBI Taxonomy" id="7225"/>
    <lineage>
        <taxon>Eukaryota</taxon>
        <taxon>Metazoa</taxon>
        <taxon>Ecdysozoa</taxon>
        <taxon>Arthropoda</taxon>
        <taxon>Hexapoda</taxon>
        <taxon>Insecta</taxon>
        <taxon>Pterygota</taxon>
        <taxon>Neoptera</taxon>
        <taxon>Endopterygota</taxon>
        <taxon>Diptera</taxon>
        <taxon>Brachycera</taxon>
        <taxon>Muscomorpha</taxon>
        <taxon>Ephydroidea</taxon>
        <taxon>Drosophilidae</taxon>
        <taxon>Scaptodrosophila</taxon>
    </lineage>
</organism>
<dbReference type="OrthoDB" id="7878548at2759"/>
<keyword evidence="2" id="KW-1185">Reference proteome</keyword>
<sequence>MNEKLIILVVLLVLPGIFYQNNAAVVKLTNAVCESHNKSWVSIDLCRLKVVQRNKVALNIFITLLHPANDISVKIQVVKKANGYKPWLINYTFDGCQFMRKVNHPLVGWAWKMIKDFSTINHTCPYSGVNSLKDFWIGPESFPHSIPTGDYGVLLTWIFDKKPQFLTNVYFSFTEDLL</sequence>
<dbReference type="PANTHER" id="PTHR20898:SF0">
    <property type="entry name" value="DAEDALUS ON 3-RELATED"/>
    <property type="match status" value="1"/>
</dbReference>
<evidence type="ECO:0000256" key="1">
    <source>
        <dbReference type="SAM" id="SignalP"/>
    </source>
</evidence>
<feature type="signal peptide" evidence="1">
    <location>
        <begin position="1"/>
        <end position="23"/>
    </location>
</feature>
<evidence type="ECO:0000313" key="3">
    <source>
        <dbReference type="RefSeq" id="XP_030388567.1"/>
    </source>
</evidence>
<dbReference type="PANTHER" id="PTHR20898">
    <property type="entry name" value="DAEDALUS ON 3-RELATED-RELATED"/>
    <property type="match status" value="1"/>
</dbReference>
<dbReference type="Pfam" id="PF06477">
    <property type="entry name" value="DUF1091"/>
    <property type="match status" value="1"/>
</dbReference>
<dbReference type="RefSeq" id="XP_030388567.1">
    <property type="nucleotide sequence ID" value="XM_030532707.1"/>
</dbReference>
<accession>A0A6J2UMV6</accession>
<keyword evidence="1" id="KW-0732">Signal</keyword>
<proteinExistence type="predicted"/>
<dbReference type="AlphaFoldDB" id="A0A6J2UMV6"/>
<dbReference type="Proteomes" id="UP000504634">
    <property type="component" value="Unplaced"/>
</dbReference>